<evidence type="ECO:0000256" key="2">
    <source>
        <dbReference type="ARBA" id="ARBA00008676"/>
    </source>
</evidence>
<dbReference type="UniPathway" id="UPA00028">
    <property type="reaction ID" value="UER00003"/>
</dbReference>
<accession>A0A060JC64</accession>
<dbReference type="eggNOG" id="COG0413">
    <property type="taxonomic scope" value="Bacteria"/>
</dbReference>
<dbReference type="Pfam" id="PF02548">
    <property type="entry name" value="Pantoate_transf"/>
    <property type="match status" value="1"/>
</dbReference>
<dbReference type="PANTHER" id="PTHR20881">
    <property type="entry name" value="3-METHYL-2-OXOBUTANOATE HYDROXYMETHYLTRANSFERASE"/>
    <property type="match status" value="1"/>
</dbReference>
<protein>
    <recommendedName>
        <fullName evidence="7">3-methyl-2-oxobutanoate hydroxymethyltransferase</fullName>
        <ecNumber evidence="7">2.1.2.11</ecNumber>
    </recommendedName>
    <alternativeName>
        <fullName evidence="7">Ketopantoate hydroxymethyltransferase</fullName>
        <shortName evidence="7">KPHMT</shortName>
    </alternativeName>
</protein>
<dbReference type="KEGG" id="rla:Rhola_00006640"/>
<evidence type="ECO:0000256" key="5">
    <source>
        <dbReference type="ARBA" id="ARBA00022679"/>
    </source>
</evidence>
<sequence length="270" mass="28413">MELTPKLVRTAHLKEFKQTGRKFSCLTSYDHMTAGIFDEAGIDVILVGDSAADNSLGYSSTLPVTVDEMISFGRAVSTAVKRSLVVIDMPFGSYETGAADALANAIKMMKTSGAAAVKLEGGERSGAQIAAIVEAGIPVMGHVGFTPQSVNALGGFKVQGRGEGAEQLIADAKAVEAAGAFAVVLEMVPAEIAAQVTREISIPTIGIGAGPDTDGQILVWTDFAGLSAQKPRKFVKRYANIRETLLESARQYAAEVSNGEFPTQDHSFEN</sequence>
<evidence type="ECO:0000256" key="1">
    <source>
        <dbReference type="ARBA" id="ARBA00005033"/>
    </source>
</evidence>
<keyword evidence="11" id="KW-0489">Methyltransferase</keyword>
<dbReference type="PIRSF" id="PIRSF000388">
    <property type="entry name" value="Pantoate_hydroxy_MeTrfase"/>
    <property type="match status" value="1"/>
</dbReference>
<keyword evidence="4 7" id="KW-0566">Pantothenate biosynthesis</keyword>
<gene>
    <name evidence="7" type="primary">panB</name>
    <name evidence="11" type="ORF">Rhola_00006640</name>
</gene>
<feature type="binding site" evidence="7 10">
    <location>
        <position position="120"/>
    </location>
    <ligand>
        <name>Mg(2+)</name>
        <dbReference type="ChEBI" id="CHEBI:18420"/>
    </ligand>
</feature>
<comment type="subunit">
    <text evidence="3 7">Homodecamer; pentamer of dimers.</text>
</comment>
<keyword evidence="12" id="KW-1185">Reference proteome</keyword>
<dbReference type="SUPFAM" id="SSF51621">
    <property type="entry name" value="Phosphoenolpyruvate/pyruvate domain"/>
    <property type="match status" value="1"/>
</dbReference>
<dbReference type="InterPro" id="IPR003700">
    <property type="entry name" value="Pantoate_hydroxy_MeTrfase"/>
</dbReference>
<comment type="subcellular location">
    <subcellularLocation>
        <location evidence="7">Cytoplasm</location>
    </subcellularLocation>
</comment>
<evidence type="ECO:0000256" key="8">
    <source>
        <dbReference type="PIRSR" id="PIRSR000388-1"/>
    </source>
</evidence>
<dbReference type="InterPro" id="IPR040442">
    <property type="entry name" value="Pyrv_kinase-like_dom_sf"/>
</dbReference>
<dbReference type="HOGENOM" id="CLU_036645_1_0_11"/>
<feature type="binding site" evidence="7 9">
    <location>
        <position position="118"/>
    </location>
    <ligand>
        <name>3-methyl-2-oxobutanoate</name>
        <dbReference type="ChEBI" id="CHEBI:11851"/>
    </ligand>
</feature>
<dbReference type="GO" id="GO:0015940">
    <property type="term" value="P:pantothenate biosynthetic process"/>
    <property type="evidence" value="ECO:0007669"/>
    <property type="project" value="UniProtKB-UniRule"/>
</dbReference>
<feature type="binding site" evidence="7 10">
    <location>
        <position position="49"/>
    </location>
    <ligand>
        <name>Mg(2+)</name>
        <dbReference type="ChEBI" id="CHEBI:18420"/>
    </ligand>
</feature>
<keyword evidence="7 10" id="KW-0460">Magnesium</keyword>
<name>A0A060JC64_9MICO</name>
<evidence type="ECO:0000313" key="11">
    <source>
        <dbReference type="EMBL" id="AIC47471.1"/>
    </source>
</evidence>
<dbReference type="STRING" id="529884.Rhola_00006640"/>
<dbReference type="GO" id="GO:0000287">
    <property type="term" value="F:magnesium ion binding"/>
    <property type="evidence" value="ECO:0007669"/>
    <property type="project" value="TreeGrafter"/>
</dbReference>
<evidence type="ECO:0000256" key="9">
    <source>
        <dbReference type="PIRSR" id="PIRSR000388-2"/>
    </source>
</evidence>
<evidence type="ECO:0000313" key="12">
    <source>
        <dbReference type="Proteomes" id="UP000067708"/>
    </source>
</evidence>
<comment type="pathway">
    <text evidence="1 7">Cofactor biosynthesis; (R)-pantothenate biosynthesis; (R)-pantoate from 3-methyl-2-oxobutanoate: step 1/2.</text>
</comment>
<feature type="binding site" evidence="7 9">
    <location>
        <begin position="49"/>
        <end position="50"/>
    </location>
    <ligand>
        <name>3-methyl-2-oxobutanoate</name>
        <dbReference type="ChEBI" id="CHEBI:11851"/>
    </ligand>
</feature>
<feature type="binding site" evidence="7 10">
    <location>
        <position position="88"/>
    </location>
    <ligand>
        <name>Mg(2+)</name>
        <dbReference type="ChEBI" id="CHEBI:18420"/>
    </ligand>
</feature>
<dbReference type="EMBL" id="CP007490">
    <property type="protein sequence ID" value="AIC47471.1"/>
    <property type="molecule type" value="Genomic_DNA"/>
</dbReference>
<evidence type="ECO:0000256" key="4">
    <source>
        <dbReference type="ARBA" id="ARBA00022655"/>
    </source>
</evidence>
<organism evidence="11 12">
    <name type="scientific">Rhodoluna lacicola</name>
    <dbReference type="NCBI Taxonomy" id="529884"/>
    <lineage>
        <taxon>Bacteria</taxon>
        <taxon>Bacillati</taxon>
        <taxon>Actinomycetota</taxon>
        <taxon>Actinomycetes</taxon>
        <taxon>Micrococcales</taxon>
        <taxon>Microbacteriaceae</taxon>
        <taxon>Luna cluster</taxon>
        <taxon>Luna-1 subcluster</taxon>
        <taxon>Rhodoluna</taxon>
    </lineage>
</organism>
<dbReference type="AlphaFoldDB" id="A0A060JC64"/>
<comment type="catalytic activity">
    <reaction evidence="7">
        <text>(6R)-5,10-methylene-5,6,7,8-tetrahydrofolate + 3-methyl-2-oxobutanoate + H2O = 2-dehydropantoate + (6S)-5,6,7,8-tetrahydrofolate</text>
        <dbReference type="Rhea" id="RHEA:11824"/>
        <dbReference type="ChEBI" id="CHEBI:11561"/>
        <dbReference type="ChEBI" id="CHEBI:11851"/>
        <dbReference type="ChEBI" id="CHEBI:15377"/>
        <dbReference type="ChEBI" id="CHEBI:15636"/>
        <dbReference type="ChEBI" id="CHEBI:57453"/>
        <dbReference type="EC" id="2.1.2.11"/>
    </reaction>
</comment>
<keyword evidence="7" id="KW-0963">Cytoplasm</keyword>
<dbReference type="FunFam" id="3.20.20.60:FF:000003">
    <property type="entry name" value="3-methyl-2-oxobutanoate hydroxymethyltransferase"/>
    <property type="match status" value="1"/>
</dbReference>
<dbReference type="Proteomes" id="UP000067708">
    <property type="component" value="Chromosome"/>
</dbReference>
<keyword evidence="5 7" id="KW-0808">Transferase</keyword>
<dbReference type="PATRIC" id="fig|529884.3.peg.631"/>
<proteinExistence type="inferred from homology"/>
<dbReference type="NCBIfam" id="NF001452">
    <property type="entry name" value="PRK00311.1"/>
    <property type="match status" value="1"/>
</dbReference>
<dbReference type="NCBIfam" id="TIGR00222">
    <property type="entry name" value="panB"/>
    <property type="match status" value="1"/>
</dbReference>
<dbReference type="InterPro" id="IPR015813">
    <property type="entry name" value="Pyrv/PenolPyrv_kinase-like_dom"/>
</dbReference>
<dbReference type="OrthoDB" id="9781789at2"/>
<dbReference type="HAMAP" id="MF_00156">
    <property type="entry name" value="PanB"/>
    <property type="match status" value="1"/>
</dbReference>
<dbReference type="Gene3D" id="3.20.20.60">
    <property type="entry name" value="Phosphoenolpyruvate-binding domains"/>
    <property type="match status" value="1"/>
</dbReference>
<dbReference type="GO" id="GO:0032259">
    <property type="term" value="P:methylation"/>
    <property type="evidence" value="ECO:0007669"/>
    <property type="project" value="UniProtKB-KW"/>
</dbReference>
<feature type="binding site" evidence="7 9">
    <location>
        <position position="88"/>
    </location>
    <ligand>
        <name>3-methyl-2-oxobutanoate</name>
        <dbReference type="ChEBI" id="CHEBI:11851"/>
    </ligand>
</feature>
<evidence type="ECO:0000256" key="3">
    <source>
        <dbReference type="ARBA" id="ARBA00011424"/>
    </source>
</evidence>
<evidence type="ECO:0000256" key="10">
    <source>
        <dbReference type="PIRSR" id="PIRSR000388-3"/>
    </source>
</evidence>
<dbReference type="GO" id="GO:0008168">
    <property type="term" value="F:methyltransferase activity"/>
    <property type="evidence" value="ECO:0007669"/>
    <property type="project" value="UniProtKB-KW"/>
</dbReference>
<dbReference type="GO" id="GO:0003864">
    <property type="term" value="F:3-methyl-2-oxobutanoate hydroxymethyltransferase activity"/>
    <property type="evidence" value="ECO:0007669"/>
    <property type="project" value="UniProtKB-UniRule"/>
</dbReference>
<dbReference type="EC" id="2.1.2.11" evidence="7"/>
<comment type="cofactor">
    <cofactor evidence="7 10">
        <name>Mg(2+)</name>
        <dbReference type="ChEBI" id="CHEBI:18420"/>
    </cofactor>
    <text evidence="7 10">Binds 1 Mg(2+) ion per subunit.</text>
</comment>
<dbReference type="GO" id="GO:0005737">
    <property type="term" value="C:cytoplasm"/>
    <property type="evidence" value="ECO:0007669"/>
    <property type="project" value="UniProtKB-SubCell"/>
</dbReference>
<feature type="active site" description="Proton acceptor" evidence="7 8">
    <location>
        <position position="186"/>
    </location>
</feature>
<comment type="function">
    <text evidence="6 7">Catalyzes the reversible reaction in which hydroxymethyl group from 5,10-methylenetetrahydrofolate is transferred onto alpha-ketoisovalerate to form ketopantoate.</text>
</comment>
<comment type="similarity">
    <text evidence="2 7">Belongs to the PanB family.</text>
</comment>
<keyword evidence="7 10" id="KW-0479">Metal-binding</keyword>
<dbReference type="CDD" id="cd06557">
    <property type="entry name" value="KPHMT-like"/>
    <property type="match status" value="1"/>
</dbReference>
<evidence type="ECO:0000256" key="7">
    <source>
        <dbReference type="HAMAP-Rule" id="MF_00156"/>
    </source>
</evidence>
<evidence type="ECO:0000256" key="6">
    <source>
        <dbReference type="ARBA" id="ARBA00056497"/>
    </source>
</evidence>
<reference evidence="11 12" key="1">
    <citation type="journal article" date="2014" name="Int. J. Syst. Evol. Microbiol.">
        <title>Rhodoluna lacicola gen. nov., sp. nov., a planktonic freshwater bacterium with stream-lined genome.</title>
        <authorList>
            <person name="Hahn M."/>
            <person name="Schmidt J."/>
            <person name="Taipale S.J."/>
            <person name="Doolittle W.F."/>
            <person name="Koll U."/>
        </authorList>
    </citation>
    <scope>NUCLEOTIDE SEQUENCE [LARGE SCALE GENOMIC DNA]</scope>
    <source>
        <strain evidence="11 12">MWH-Ta8</strain>
    </source>
</reference>
<dbReference type="PANTHER" id="PTHR20881:SF0">
    <property type="entry name" value="3-METHYL-2-OXOBUTANOATE HYDROXYMETHYLTRANSFERASE"/>
    <property type="match status" value="1"/>
</dbReference>
<dbReference type="RefSeq" id="WP_038502324.1">
    <property type="nucleotide sequence ID" value="NZ_CP007490.1"/>
</dbReference>